<sequence>MKAEFVPSPIVKENAIWVVSVGKVCVGVDSIGTWSIDLNGNVRAVKSPEDTMPLLPILELDRDNFFDGLKRIAREFPDFENQVASFPENLLIEFALDSSVSEYWPSKALNWIEGAPALISIFSPLMKSVIDRKWATQSIKQRIGRLIKSI</sequence>
<evidence type="ECO:0000313" key="2">
    <source>
        <dbReference type="Proteomes" id="UP000625568"/>
    </source>
</evidence>
<dbReference type="EMBL" id="CP069483">
    <property type="protein sequence ID" value="QRO80072.1"/>
    <property type="molecule type" value="Genomic_DNA"/>
</dbReference>
<protein>
    <submittedName>
        <fullName evidence="1">Uncharacterized protein</fullName>
    </submittedName>
</protein>
<keyword evidence="2" id="KW-1185">Reference proteome</keyword>
<dbReference type="RefSeq" id="WP_123806713.1">
    <property type="nucleotide sequence ID" value="NZ_CABVPR010000041.1"/>
</dbReference>
<proteinExistence type="predicted"/>
<gene>
    <name evidence="1" type="ORF">I6K02_17095</name>
</gene>
<organism evidence="1 2">
    <name type="scientific">Burkholderia dolosa</name>
    <dbReference type="NCBI Taxonomy" id="152500"/>
    <lineage>
        <taxon>Bacteria</taxon>
        <taxon>Pseudomonadati</taxon>
        <taxon>Pseudomonadota</taxon>
        <taxon>Betaproteobacteria</taxon>
        <taxon>Burkholderiales</taxon>
        <taxon>Burkholderiaceae</taxon>
        <taxon>Burkholderia</taxon>
        <taxon>Burkholderia cepacia complex</taxon>
    </lineage>
</organism>
<name>A0A892IBF3_9BURK</name>
<dbReference type="GeneID" id="93129992"/>
<reference evidence="1 2" key="1">
    <citation type="submission" date="2021-02" db="EMBL/GenBank/DDBJ databases">
        <title>FDA dAtabase for Regulatory Grade micrObial Sequences (FDA-ARGOS): Supporting development and validation of Infectious Disease Dx tests.</title>
        <authorList>
            <person name="Minogue T."/>
            <person name="Wolcott M."/>
            <person name="Wasieloski L."/>
            <person name="Aguilar W."/>
            <person name="Moore D."/>
            <person name="Jaissle J."/>
            <person name="Tallon L."/>
            <person name="Sadzewicz L."/>
            <person name="Zhao X."/>
            <person name="Boylan J."/>
            <person name="Ott S."/>
            <person name="Bowen H."/>
            <person name="Vavikolanu K."/>
            <person name="Mehta A."/>
            <person name="Aluvathingal J."/>
            <person name="Nadendla S."/>
            <person name="Yan Y."/>
            <person name="Sichtig H."/>
        </authorList>
    </citation>
    <scope>NUCLEOTIDE SEQUENCE [LARGE SCALE GENOMIC DNA]</scope>
    <source>
        <strain evidence="1 2">FDAARGOS_1272</strain>
    </source>
</reference>
<evidence type="ECO:0000313" key="1">
    <source>
        <dbReference type="EMBL" id="QRO80072.1"/>
    </source>
</evidence>
<dbReference type="Proteomes" id="UP000625568">
    <property type="component" value="Chromosome 2"/>
</dbReference>
<accession>A0A892IBF3</accession>
<dbReference type="AlphaFoldDB" id="A0A892IBF3"/>